<dbReference type="Gene3D" id="3.10.620.30">
    <property type="match status" value="1"/>
</dbReference>
<organism evidence="3 4">
    <name type="scientific">Novosphingobium guangzhouense</name>
    <dbReference type="NCBI Taxonomy" id="1850347"/>
    <lineage>
        <taxon>Bacteria</taxon>
        <taxon>Pseudomonadati</taxon>
        <taxon>Pseudomonadota</taxon>
        <taxon>Alphaproteobacteria</taxon>
        <taxon>Sphingomonadales</taxon>
        <taxon>Sphingomonadaceae</taxon>
        <taxon>Novosphingobium</taxon>
    </lineage>
</organism>
<feature type="region of interest" description="Disordered" evidence="1">
    <location>
        <begin position="266"/>
        <end position="288"/>
    </location>
</feature>
<evidence type="ECO:0000313" key="4">
    <source>
        <dbReference type="Proteomes" id="UP000236327"/>
    </source>
</evidence>
<feature type="domain" description="Transglutaminase-like" evidence="2">
    <location>
        <begin position="159"/>
        <end position="223"/>
    </location>
</feature>
<dbReference type="InterPro" id="IPR013589">
    <property type="entry name" value="Bac_transglu_N"/>
</dbReference>
<sequence>MLLTVKHTTRYVFADKVSHGLQRLRLKPKSTHGQEVLDWRMTLEGAQPQASYEDQHYNHVDLVSIEPGVPEVVVTCEGTVRTIDNNGVVGQNFGLMPLWCFLRPTKLTKPGPRVRQLLAGIEADRADMLGYLHTLSRVIGEQVEYVPGTTDSQTTAEQALSAGKGVCQDHAHIFIAAGRMLDVPMRYVGGYLRMDGRTEQEAGHGWAEAHVSGLGWVGFDISNAICPDERYIRVSTGCDYSEAAPVTGIAINAGETRLDVHLSVDESAVGSQQQQQSAQGGQQQTQGS</sequence>
<comment type="caution">
    <text evidence="3">The sequence shown here is derived from an EMBL/GenBank/DDBJ whole genome shotgun (WGS) entry which is preliminary data.</text>
</comment>
<dbReference type="AlphaFoldDB" id="A0A2K2G5U7"/>
<gene>
    <name evidence="3" type="ORF">A8V01_02295</name>
</gene>
<accession>A0A2K2G5U7</accession>
<dbReference type="SUPFAM" id="SSF54001">
    <property type="entry name" value="Cysteine proteinases"/>
    <property type="match status" value="1"/>
</dbReference>
<evidence type="ECO:0000256" key="1">
    <source>
        <dbReference type="SAM" id="MobiDB-lite"/>
    </source>
</evidence>
<dbReference type="Pfam" id="PF08379">
    <property type="entry name" value="Bact_transglu_N"/>
    <property type="match status" value="1"/>
</dbReference>
<proteinExistence type="predicted"/>
<dbReference type="EMBL" id="LYMM01000002">
    <property type="protein sequence ID" value="PNU06404.1"/>
    <property type="molecule type" value="Genomic_DNA"/>
</dbReference>
<name>A0A2K2G5U7_9SPHN</name>
<dbReference type="Proteomes" id="UP000236327">
    <property type="component" value="Unassembled WGS sequence"/>
</dbReference>
<dbReference type="InterPro" id="IPR038765">
    <property type="entry name" value="Papain-like_cys_pep_sf"/>
</dbReference>
<dbReference type="Pfam" id="PF01841">
    <property type="entry name" value="Transglut_core"/>
    <property type="match status" value="1"/>
</dbReference>
<evidence type="ECO:0000259" key="2">
    <source>
        <dbReference type="SMART" id="SM00460"/>
    </source>
</evidence>
<protein>
    <submittedName>
        <fullName evidence="3">Transglutaminase</fullName>
    </submittedName>
</protein>
<dbReference type="InterPro" id="IPR002931">
    <property type="entry name" value="Transglutaminase-like"/>
</dbReference>
<dbReference type="PANTHER" id="PTHR33490:SF6">
    <property type="entry name" value="SLL1049 PROTEIN"/>
    <property type="match status" value="1"/>
</dbReference>
<dbReference type="SMART" id="SM00460">
    <property type="entry name" value="TGc"/>
    <property type="match status" value="1"/>
</dbReference>
<keyword evidence="4" id="KW-1185">Reference proteome</keyword>
<feature type="compositionally biased region" description="Low complexity" evidence="1">
    <location>
        <begin position="270"/>
        <end position="288"/>
    </location>
</feature>
<dbReference type="OrthoDB" id="9804023at2"/>
<dbReference type="RefSeq" id="WP_103094341.1">
    <property type="nucleotide sequence ID" value="NZ_LYMM01000002.1"/>
</dbReference>
<dbReference type="PANTHER" id="PTHR33490">
    <property type="entry name" value="BLR5614 PROTEIN-RELATED"/>
    <property type="match status" value="1"/>
</dbReference>
<reference evidence="3 4" key="1">
    <citation type="submission" date="2016-05" db="EMBL/GenBank/DDBJ databases">
        <title>Complete genome sequence of Novosphingobium guangzhouense SA925(T).</title>
        <authorList>
            <person name="Sha S."/>
        </authorList>
    </citation>
    <scope>NUCLEOTIDE SEQUENCE [LARGE SCALE GENOMIC DNA]</scope>
    <source>
        <strain evidence="3 4">SA925</strain>
    </source>
</reference>
<evidence type="ECO:0000313" key="3">
    <source>
        <dbReference type="EMBL" id="PNU06404.1"/>
    </source>
</evidence>